<dbReference type="Pfam" id="PF00385">
    <property type="entry name" value="Chromo"/>
    <property type="match status" value="1"/>
</dbReference>
<keyword evidence="9" id="KW-0238">DNA-binding</keyword>
<evidence type="ECO:0000259" key="12">
    <source>
        <dbReference type="Pfam" id="PF00385"/>
    </source>
</evidence>
<reference evidence="16 17" key="1">
    <citation type="submission" date="2024-02" db="EMBL/GenBank/DDBJ databases">
        <title>High-quality chromosome-scale genome assembly of Pensacola bahiagrass (Paspalum notatum Flugge var. saurae).</title>
        <authorList>
            <person name="Vega J.M."/>
            <person name="Podio M."/>
            <person name="Orjuela J."/>
            <person name="Siena L.A."/>
            <person name="Pessino S.C."/>
            <person name="Combes M.C."/>
            <person name="Mariac C."/>
            <person name="Albertini E."/>
            <person name="Pupilli F."/>
            <person name="Ortiz J.P.A."/>
            <person name="Leblanc O."/>
        </authorList>
    </citation>
    <scope>NUCLEOTIDE SEQUENCE [LARGE SCALE GENOMIC DNA]</scope>
    <source>
        <strain evidence="16">R1</strain>
        <tissue evidence="16">Leaf</tissue>
    </source>
</reference>
<dbReference type="SUPFAM" id="SSF54160">
    <property type="entry name" value="Chromo domain-like"/>
    <property type="match status" value="1"/>
</dbReference>
<evidence type="ECO:0000259" key="15">
    <source>
        <dbReference type="Pfam" id="PF24626"/>
    </source>
</evidence>
<dbReference type="InterPro" id="IPR016197">
    <property type="entry name" value="Chromo-like_dom_sf"/>
</dbReference>
<dbReference type="GO" id="GO:0003964">
    <property type="term" value="F:RNA-directed DNA polymerase activity"/>
    <property type="evidence" value="ECO:0007669"/>
    <property type="project" value="UniProtKB-KW"/>
</dbReference>
<dbReference type="Proteomes" id="UP001341281">
    <property type="component" value="Chromosome 05"/>
</dbReference>
<dbReference type="GO" id="GO:0006310">
    <property type="term" value="P:DNA recombination"/>
    <property type="evidence" value="ECO:0007669"/>
    <property type="project" value="UniProtKB-KW"/>
</dbReference>
<dbReference type="GO" id="GO:0015074">
    <property type="term" value="P:DNA integration"/>
    <property type="evidence" value="ECO:0007669"/>
    <property type="project" value="UniProtKB-KW"/>
</dbReference>
<dbReference type="InterPro" id="IPR041577">
    <property type="entry name" value="RT_RNaseH_2"/>
</dbReference>
<evidence type="ECO:0000256" key="2">
    <source>
        <dbReference type="ARBA" id="ARBA00022723"/>
    </source>
</evidence>
<name>A0AAQ3TMX7_PASNO</name>
<organism evidence="16 17">
    <name type="scientific">Paspalum notatum var. saurae</name>
    <dbReference type="NCBI Taxonomy" id="547442"/>
    <lineage>
        <taxon>Eukaryota</taxon>
        <taxon>Viridiplantae</taxon>
        <taxon>Streptophyta</taxon>
        <taxon>Embryophyta</taxon>
        <taxon>Tracheophyta</taxon>
        <taxon>Spermatophyta</taxon>
        <taxon>Magnoliopsida</taxon>
        <taxon>Liliopsida</taxon>
        <taxon>Poales</taxon>
        <taxon>Poaceae</taxon>
        <taxon>PACMAD clade</taxon>
        <taxon>Panicoideae</taxon>
        <taxon>Andropogonodae</taxon>
        <taxon>Paspaleae</taxon>
        <taxon>Paspalinae</taxon>
        <taxon>Paspalum</taxon>
    </lineage>
</organism>
<keyword evidence="10" id="KW-0233">DNA recombination</keyword>
<keyword evidence="5" id="KW-0460">Magnesium</keyword>
<keyword evidence="6" id="KW-0229">DNA integration</keyword>
<sequence>AFQTLKTLLTTAPAFVQPDVSKPFEVYCDASGIGLGCVLMQERRVVAYASRQLKKHEEHYPTHDLELAAVSELNMRQRRWLELIKDYDLEIHYHPRKANLVADALSQKAHCNCVTLRPSEESLCWEMEKLNLEIVQQGTIAALQLDMSIKDQIVQAQQLDKGLEHLRRRISKGEELPFKLDETNVLWFKGRLVVPKNPELRRKIMEEAHTSRFTIHPGSTKMYQDLKQQFWWTRMKREIGKLVSECDKSLEMAPFEALYGRRCRTPLNWSEFGERVIFGSELVAAAEKQVRFIQAKLKAAQPRQKAYADKRRRPLTFRAGEFVYLKRCGPVAYRLKLPPHLSAVHNVFHISQLKKCLRVPSEEEDHTDLQLEPNLAYQEYPSKILDMKERATQRRVIKFYKIQWRNHTPEEATWESEQFLQSKYPEFWEWVQKGSVR</sequence>
<keyword evidence="17" id="KW-1185">Reference proteome</keyword>
<evidence type="ECO:0008006" key="18">
    <source>
        <dbReference type="Google" id="ProtNLM"/>
    </source>
</evidence>
<keyword evidence="8" id="KW-0548">Nucleotidyltransferase</keyword>
<evidence type="ECO:0000256" key="11">
    <source>
        <dbReference type="ARBA" id="ARBA00023268"/>
    </source>
</evidence>
<dbReference type="AlphaFoldDB" id="A0AAQ3TMX7"/>
<keyword evidence="2" id="KW-0479">Metal-binding</keyword>
<dbReference type="InterPro" id="IPR041588">
    <property type="entry name" value="Integrase_H2C2"/>
</dbReference>
<keyword evidence="8" id="KW-0239">DNA-directed DNA polymerase</keyword>
<evidence type="ECO:0000313" key="16">
    <source>
        <dbReference type="EMBL" id="WVZ76054.1"/>
    </source>
</evidence>
<dbReference type="GO" id="GO:0004190">
    <property type="term" value="F:aspartic-type endopeptidase activity"/>
    <property type="evidence" value="ECO:0007669"/>
    <property type="project" value="UniProtKB-KW"/>
</dbReference>
<feature type="domain" description="Integrase zinc-binding" evidence="14">
    <location>
        <begin position="197"/>
        <end position="247"/>
    </location>
</feature>
<keyword evidence="8" id="KW-0808">Transferase</keyword>
<dbReference type="Gene3D" id="1.10.340.70">
    <property type="match status" value="1"/>
</dbReference>
<dbReference type="Gene3D" id="3.10.20.370">
    <property type="match status" value="1"/>
</dbReference>
<gene>
    <name evidence="16" type="ORF">U9M48_024056</name>
</gene>
<evidence type="ECO:0000256" key="1">
    <source>
        <dbReference type="ARBA" id="ARBA00022670"/>
    </source>
</evidence>
<dbReference type="CDD" id="cd09274">
    <property type="entry name" value="RNase_HI_RT_Ty3"/>
    <property type="match status" value="1"/>
</dbReference>
<feature type="domain" description="Chromo" evidence="12">
    <location>
        <begin position="383"/>
        <end position="427"/>
    </location>
</feature>
<keyword evidence="11" id="KW-0511">Multifunctional enzyme</keyword>
<dbReference type="InterPro" id="IPR050951">
    <property type="entry name" value="Retrovirus_Pol_polyprotein"/>
</dbReference>
<evidence type="ECO:0000259" key="14">
    <source>
        <dbReference type="Pfam" id="PF17921"/>
    </source>
</evidence>
<evidence type="ECO:0000256" key="4">
    <source>
        <dbReference type="ARBA" id="ARBA00022801"/>
    </source>
</evidence>
<accession>A0AAQ3TMX7</accession>
<evidence type="ECO:0000256" key="5">
    <source>
        <dbReference type="ARBA" id="ARBA00022842"/>
    </source>
</evidence>
<feature type="domain" description="Tf2-1-like SH3-like" evidence="15">
    <location>
        <begin position="320"/>
        <end position="356"/>
    </location>
</feature>
<keyword evidence="1" id="KW-0645">Protease</keyword>
<evidence type="ECO:0000259" key="13">
    <source>
        <dbReference type="Pfam" id="PF17919"/>
    </source>
</evidence>
<dbReference type="InterPro" id="IPR056924">
    <property type="entry name" value="SH3_Tf2-1"/>
</dbReference>
<feature type="domain" description="Reverse transcriptase/retrotransposon-derived protein RNase H-like" evidence="13">
    <location>
        <begin position="1"/>
        <end position="82"/>
    </location>
</feature>
<dbReference type="GO" id="GO:0046872">
    <property type="term" value="F:metal ion binding"/>
    <property type="evidence" value="ECO:0007669"/>
    <property type="project" value="UniProtKB-KW"/>
</dbReference>
<dbReference type="SUPFAM" id="SSF56672">
    <property type="entry name" value="DNA/RNA polymerases"/>
    <property type="match status" value="1"/>
</dbReference>
<evidence type="ECO:0000256" key="10">
    <source>
        <dbReference type="ARBA" id="ARBA00023172"/>
    </source>
</evidence>
<dbReference type="EMBL" id="CP144749">
    <property type="protein sequence ID" value="WVZ76054.1"/>
    <property type="molecule type" value="Genomic_DNA"/>
</dbReference>
<dbReference type="GO" id="GO:0006508">
    <property type="term" value="P:proteolysis"/>
    <property type="evidence" value="ECO:0007669"/>
    <property type="project" value="UniProtKB-KW"/>
</dbReference>
<dbReference type="InterPro" id="IPR023780">
    <property type="entry name" value="Chromo_domain"/>
</dbReference>
<protein>
    <recommendedName>
        <fullName evidence="18">Polyprotein</fullName>
    </recommendedName>
</protein>
<dbReference type="GO" id="GO:0003677">
    <property type="term" value="F:DNA binding"/>
    <property type="evidence" value="ECO:0007669"/>
    <property type="project" value="UniProtKB-KW"/>
</dbReference>
<evidence type="ECO:0000256" key="7">
    <source>
        <dbReference type="ARBA" id="ARBA00022918"/>
    </source>
</evidence>
<dbReference type="GO" id="GO:0003887">
    <property type="term" value="F:DNA-directed DNA polymerase activity"/>
    <property type="evidence" value="ECO:0007669"/>
    <property type="project" value="UniProtKB-KW"/>
</dbReference>
<evidence type="ECO:0000256" key="8">
    <source>
        <dbReference type="ARBA" id="ARBA00022932"/>
    </source>
</evidence>
<evidence type="ECO:0000256" key="6">
    <source>
        <dbReference type="ARBA" id="ARBA00022908"/>
    </source>
</evidence>
<keyword evidence="4" id="KW-0378">Hydrolase</keyword>
<dbReference type="InterPro" id="IPR043502">
    <property type="entry name" value="DNA/RNA_pol_sf"/>
</dbReference>
<feature type="non-terminal residue" evidence="16">
    <location>
        <position position="1"/>
    </location>
</feature>
<proteinExistence type="predicted"/>
<keyword evidence="3" id="KW-0064">Aspartyl protease</keyword>
<dbReference type="Pfam" id="PF17921">
    <property type="entry name" value="Integrase_H2C2"/>
    <property type="match status" value="1"/>
</dbReference>
<dbReference type="Pfam" id="PF17919">
    <property type="entry name" value="RT_RNaseH_2"/>
    <property type="match status" value="1"/>
</dbReference>
<dbReference type="Pfam" id="PF24626">
    <property type="entry name" value="SH3_Tf2-1"/>
    <property type="match status" value="1"/>
</dbReference>
<evidence type="ECO:0000256" key="3">
    <source>
        <dbReference type="ARBA" id="ARBA00022750"/>
    </source>
</evidence>
<evidence type="ECO:0000313" key="17">
    <source>
        <dbReference type="Proteomes" id="UP001341281"/>
    </source>
</evidence>
<keyword evidence="7" id="KW-0695">RNA-directed DNA polymerase</keyword>
<dbReference type="PANTHER" id="PTHR37984:SF5">
    <property type="entry name" value="PROTEIN NYNRIN-LIKE"/>
    <property type="match status" value="1"/>
</dbReference>
<evidence type="ECO:0000256" key="9">
    <source>
        <dbReference type="ARBA" id="ARBA00023125"/>
    </source>
</evidence>
<dbReference type="PANTHER" id="PTHR37984">
    <property type="entry name" value="PROTEIN CBG26694"/>
    <property type="match status" value="1"/>
</dbReference>